<evidence type="ECO:0000313" key="4">
    <source>
        <dbReference type="EMBL" id="SMP33638.1"/>
    </source>
</evidence>
<dbReference type="Proteomes" id="UP001157914">
    <property type="component" value="Unassembled WGS sequence"/>
</dbReference>
<reference evidence="4 5" key="1">
    <citation type="submission" date="2017-05" db="EMBL/GenBank/DDBJ databases">
        <authorList>
            <person name="Varghese N."/>
            <person name="Submissions S."/>
        </authorList>
    </citation>
    <scope>NUCLEOTIDE SEQUENCE [LARGE SCALE GENOMIC DNA]</scope>
    <source>
        <strain evidence="4 5">DSM 15949</strain>
    </source>
</reference>
<dbReference type="InterPro" id="IPR000182">
    <property type="entry name" value="GNAT_dom"/>
</dbReference>
<sequence>MNELIIRPLERADKSAWLVLWQAYLAFYEQALSDDVIEGVFERFLGDEFHDALVAEQDGKLVGFVHFLKHASTWSLNPTCYLEDLFVDGAQRGSGVGRALIEAVYAAAGESGCSNVYWHTHDHNKVARKLYDRVGILSNFVRYEKRKWEESV</sequence>
<protein>
    <submittedName>
        <fullName evidence="4">Ribosomal protein S18 acetylase RimI</fullName>
    </submittedName>
</protein>
<feature type="domain" description="N-acetyltransferase" evidence="3">
    <location>
        <begin position="4"/>
        <end position="152"/>
    </location>
</feature>
<keyword evidence="2" id="KW-0012">Acyltransferase</keyword>
<keyword evidence="5" id="KW-1185">Reference proteome</keyword>
<keyword evidence="4" id="KW-0689">Ribosomal protein</keyword>
<organism evidence="4 5">
    <name type="scientific">Roseibium denhamense</name>
    <dbReference type="NCBI Taxonomy" id="76305"/>
    <lineage>
        <taxon>Bacteria</taxon>
        <taxon>Pseudomonadati</taxon>
        <taxon>Pseudomonadota</taxon>
        <taxon>Alphaproteobacteria</taxon>
        <taxon>Hyphomicrobiales</taxon>
        <taxon>Stappiaceae</taxon>
        <taxon>Roseibium</taxon>
    </lineage>
</organism>
<evidence type="ECO:0000259" key="3">
    <source>
        <dbReference type="PROSITE" id="PS51186"/>
    </source>
</evidence>
<dbReference type="InterPro" id="IPR051016">
    <property type="entry name" value="Diverse_Substrate_AcTransf"/>
</dbReference>
<keyword evidence="4" id="KW-0687">Ribonucleoprotein</keyword>
<dbReference type="Gene3D" id="3.40.630.30">
    <property type="match status" value="1"/>
</dbReference>
<gene>
    <name evidence="4" type="ORF">SAMN06265374_3798</name>
</gene>
<evidence type="ECO:0000256" key="1">
    <source>
        <dbReference type="ARBA" id="ARBA00022679"/>
    </source>
</evidence>
<keyword evidence="1" id="KW-0808">Transferase</keyword>
<dbReference type="PROSITE" id="PS51186">
    <property type="entry name" value="GNAT"/>
    <property type="match status" value="1"/>
</dbReference>
<accession>A0ABY1PGK1</accession>
<dbReference type="InterPro" id="IPR016181">
    <property type="entry name" value="Acyl_CoA_acyltransferase"/>
</dbReference>
<dbReference type="PANTHER" id="PTHR10545">
    <property type="entry name" value="DIAMINE N-ACETYLTRANSFERASE"/>
    <property type="match status" value="1"/>
</dbReference>
<dbReference type="EMBL" id="FXTT01000005">
    <property type="protein sequence ID" value="SMP33638.1"/>
    <property type="molecule type" value="Genomic_DNA"/>
</dbReference>
<name>A0ABY1PGK1_9HYPH</name>
<dbReference type="RefSeq" id="WP_283404615.1">
    <property type="nucleotide sequence ID" value="NZ_BAAAEA010000001.1"/>
</dbReference>
<dbReference type="CDD" id="cd04301">
    <property type="entry name" value="NAT_SF"/>
    <property type="match status" value="1"/>
</dbReference>
<dbReference type="PANTHER" id="PTHR10545:SF42">
    <property type="entry name" value="ACETYLTRANSFERASE"/>
    <property type="match status" value="1"/>
</dbReference>
<proteinExistence type="predicted"/>
<dbReference type="Pfam" id="PF00583">
    <property type="entry name" value="Acetyltransf_1"/>
    <property type="match status" value="1"/>
</dbReference>
<dbReference type="SUPFAM" id="SSF55729">
    <property type="entry name" value="Acyl-CoA N-acyltransferases (Nat)"/>
    <property type="match status" value="1"/>
</dbReference>
<dbReference type="GO" id="GO:0005840">
    <property type="term" value="C:ribosome"/>
    <property type="evidence" value="ECO:0007669"/>
    <property type="project" value="UniProtKB-KW"/>
</dbReference>
<evidence type="ECO:0000313" key="5">
    <source>
        <dbReference type="Proteomes" id="UP001157914"/>
    </source>
</evidence>
<evidence type="ECO:0000256" key="2">
    <source>
        <dbReference type="ARBA" id="ARBA00023315"/>
    </source>
</evidence>
<comment type="caution">
    <text evidence="4">The sequence shown here is derived from an EMBL/GenBank/DDBJ whole genome shotgun (WGS) entry which is preliminary data.</text>
</comment>